<evidence type="ECO:0008006" key="3">
    <source>
        <dbReference type="Google" id="ProtNLM"/>
    </source>
</evidence>
<dbReference type="STRING" id="520762.AN619_13360"/>
<name>A0A140L5P8_9FIRM</name>
<dbReference type="Proteomes" id="UP000070456">
    <property type="component" value="Unassembled WGS sequence"/>
</dbReference>
<dbReference type="InterPro" id="IPR022477">
    <property type="entry name" value="Spore_YqfC"/>
</dbReference>
<dbReference type="NCBIfam" id="TIGR02856">
    <property type="entry name" value="spore_yqfC"/>
    <property type="match status" value="1"/>
</dbReference>
<dbReference type="AlphaFoldDB" id="A0A140L5P8"/>
<evidence type="ECO:0000313" key="2">
    <source>
        <dbReference type="Proteomes" id="UP000070456"/>
    </source>
</evidence>
<accession>A0A140L5P8</accession>
<dbReference type="RefSeq" id="WP_068555942.1">
    <property type="nucleotide sequence ID" value="NZ_LOEE01000030.1"/>
</dbReference>
<dbReference type="InterPro" id="IPR022476">
    <property type="entry name" value="Spore_YabP/YqfC"/>
</dbReference>
<dbReference type="EMBL" id="LOEE01000030">
    <property type="protein sequence ID" value="KXG75873.1"/>
    <property type="molecule type" value="Genomic_DNA"/>
</dbReference>
<dbReference type="Pfam" id="PF07873">
    <property type="entry name" value="YabP"/>
    <property type="match status" value="1"/>
</dbReference>
<dbReference type="PATRIC" id="fig|520762.4.peg.1485"/>
<gene>
    <name evidence="1" type="ORF">AN619_13360</name>
</gene>
<proteinExistence type="predicted"/>
<reference evidence="1 2" key="1">
    <citation type="submission" date="2015-12" db="EMBL/GenBank/DDBJ databases">
        <title>Draft genome sequence of the thermoanaerobe Thermotalea metallivorans, an isolate from the runoff channel of the Great Artesian Basin, Australia.</title>
        <authorList>
            <person name="Patel B.K."/>
        </authorList>
    </citation>
    <scope>NUCLEOTIDE SEQUENCE [LARGE SCALE GENOMIC DNA]</scope>
    <source>
        <strain evidence="1 2">B2-1</strain>
    </source>
</reference>
<keyword evidence="2" id="KW-1185">Reference proteome</keyword>
<sequence length="92" mass="10685">MDRKTKEIKESISELLELPKDIVLDLPRITMIGNLQIYIENHKGIIEYSKLRIRINTKNGILRIVGKDLQIKTIITEEIIITGIINQIEFVE</sequence>
<protein>
    <recommendedName>
        <fullName evidence="3">Sporulation protein YqfC</fullName>
    </recommendedName>
</protein>
<evidence type="ECO:0000313" key="1">
    <source>
        <dbReference type="EMBL" id="KXG75873.1"/>
    </source>
</evidence>
<comment type="caution">
    <text evidence="1">The sequence shown here is derived from an EMBL/GenBank/DDBJ whole genome shotgun (WGS) entry which is preliminary data.</text>
</comment>
<dbReference type="OrthoDB" id="2989236at2"/>
<organism evidence="1 2">
    <name type="scientific">Thermotalea metallivorans</name>
    <dbReference type="NCBI Taxonomy" id="520762"/>
    <lineage>
        <taxon>Bacteria</taxon>
        <taxon>Bacillati</taxon>
        <taxon>Bacillota</taxon>
        <taxon>Clostridia</taxon>
        <taxon>Peptostreptococcales</taxon>
        <taxon>Thermotaleaceae</taxon>
        <taxon>Thermotalea</taxon>
    </lineage>
</organism>